<proteinExistence type="predicted"/>
<dbReference type="InterPro" id="IPR015947">
    <property type="entry name" value="PUA-like_sf"/>
</dbReference>
<dbReference type="EMBL" id="JAFLWD010000037">
    <property type="protein sequence ID" value="MBO0441533.1"/>
    <property type="molecule type" value="Genomic_DNA"/>
</dbReference>
<accession>A0ABS3H2Z7</accession>
<protein>
    <submittedName>
        <fullName evidence="1">Uncharacterized protein</fullName>
    </submittedName>
</protein>
<gene>
    <name evidence="1" type="ORF">JZO69_14290</name>
</gene>
<name>A0ABS3H2Z7_9ENTE</name>
<organism evidence="1 2">
    <name type="scientific">Candidatus Enterococcus ikei</name>
    <dbReference type="NCBI Taxonomy" id="2815326"/>
    <lineage>
        <taxon>Bacteria</taxon>
        <taxon>Bacillati</taxon>
        <taxon>Bacillota</taxon>
        <taxon>Bacilli</taxon>
        <taxon>Lactobacillales</taxon>
        <taxon>Enterococcaceae</taxon>
        <taxon>Enterococcus</taxon>
    </lineage>
</organism>
<dbReference type="Proteomes" id="UP000664632">
    <property type="component" value="Unassembled WGS sequence"/>
</dbReference>
<sequence>MGATIFKEGKKRQSLAVRKDDVFLQFNDNWTRLKYIQLNANKVIEMQENQLLGKDKLQEYNEICLIHAKKRLCIPIVQGSWRYCGHNDGGLRFSIPNNVRIAKAEMHNWYLR</sequence>
<dbReference type="InterPro" id="IPR038201">
    <property type="entry name" value="PrgU-like_sf"/>
</dbReference>
<dbReference type="Gene3D" id="2.40.450.10">
    <property type="entry name" value="PUA domain-like domain"/>
    <property type="match status" value="1"/>
</dbReference>
<evidence type="ECO:0000313" key="1">
    <source>
        <dbReference type="EMBL" id="MBO0441533.1"/>
    </source>
</evidence>
<comment type="caution">
    <text evidence="1">The sequence shown here is derived from an EMBL/GenBank/DDBJ whole genome shotgun (WGS) entry which is preliminary data.</text>
</comment>
<dbReference type="RefSeq" id="WP_207113509.1">
    <property type="nucleotide sequence ID" value="NZ_JAFLWD010000037.1"/>
</dbReference>
<keyword evidence="2" id="KW-1185">Reference proteome</keyword>
<reference evidence="1 2" key="1">
    <citation type="submission" date="2021-03" db="EMBL/GenBank/DDBJ databases">
        <title>Enterococcal diversity collection.</title>
        <authorList>
            <person name="Gilmore M.S."/>
            <person name="Schwartzman J."/>
            <person name="Van Tyne D."/>
            <person name="Martin M."/>
            <person name="Earl A.M."/>
            <person name="Manson A.L."/>
            <person name="Straub T."/>
            <person name="Salamzade R."/>
            <person name="Saavedra J."/>
            <person name="Lebreton F."/>
            <person name="Prichula J."/>
            <person name="Schaufler K."/>
            <person name="Gaca A."/>
            <person name="Sgardioli B."/>
            <person name="Wagenaar J."/>
            <person name="Strong T."/>
        </authorList>
    </citation>
    <scope>NUCLEOTIDE SEQUENCE [LARGE SCALE GENOMIC DNA]</scope>
    <source>
        <strain evidence="1 2">DIV0869a</strain>
    </source>
</reference>
<dbReference type="SUPFAM" id="SSF88697">
    <property type="entry name" value="PUA domain-like"/>
    <property type="match status" value="1"/>
</dbReference>
<evidence type="ECO:0000313" key="2">
    <source>
        <dbReference type="Proteomes" id="UP000664632"/>
    </source>
</evidence>